<dbReference type="GO" id="GO:0005886">
    <property type="term" value="C:plasma membrane"/>
    <property type="evidence" value="ECO:0007669"/>
    <property type="project" value="UniProtKB-SubCell"/>
</dbReference>
<dbReference type="AlphaFoldDB" id="A0A914VQW3"/>
<keyword evidence="4 9" id="KW-1133">Transmembrane helix</keyword>
<evidence type="ECO:0000256" key="3">
    <source>
        <dbReference type="ARBA" id="ARBA00022692"/>
    </source>
</evidence>
<feature type="transmembrane region" description="Helical" evidence="9">
    <location>
        <begin position="289"/>
        <end position="309"/>
    </location>
</feature>
<evidence type="ECO:0000256" key="6">
    <source>
        <dbReference type="ARBA" id="ARBA00023136"/>
    </source>
</evidence>
<evidence type="ECO:0000259" key="10">
    <source>
        <dbReference type="PROSITE" id="PS50262"/>
    </source>
</evidence>
<evidence type="ECO:0000256" key="8">
    <source>
        <dbReference type="ARBA" id="ARBA00023224"/>
    </source>
</evidence>
<keyword evidence="11" id="KW-1185">Reference proteome</keyword>
<evidence type="ECO:0000256" key="1">
    <source>
        <dbReference type="ARBA" id="ARBA00004651"/>
    </source>
</evidence>
<feature type="transmembrane region" description="Helical" evidence="9">
    <location>
        <begin position="110"/>
        <end position="131"/>
    </location>
</feature>
<evidence type="ECO:0000313" key="12">
    <source>
        <dbReference type="WBParaSite" id="PSAMB.scaffold233size63195.g3575.t1"/>
    </source>
</evidence>
<evidence type="ECO:0000256" key="9">
    <source>
        <dbReference type="SAM" id="Phobius"/>
    </source>
</evidence>
<keyword evidence="7" id="KW-0675">Receptor</keyword>
<keyword evidence="6 9" id="KW-0472">Membrane</keyword>
<dbReference type="SUPFAM" id="SSF81321">
    <property type="entry name" value="Family A G protein-coupled receptor-like"/>
    <property type="match status" value="1"/>
</dbReference>
<feature type="transmembrane region" description="Helical" evidence="9">
    <location>
        <begin position="158"/>
        <end position="180"/>
    </location>
</feature>
<feature type="domain" description="G-protein coupled receptors family 1 profile" evidence="10">
    <location>
        <begin position="49"/>
        <end position="305"/>
    </location>
</feature>
<dbReference type="InterPro" id="IPR017452">
    <property type="entry name" value="GPCR_Rhodpsn_7TM"/>
</dbReference>
<dbReference type="Proteomes" id="UP000887566">
    <property type="component" value="Unplaced"/>
</dbReference>
<dbReference type="InterPro" id="IPR000276">
    <property type="entry name" value="GPCR_Rhodpsn"/>
</dbReference>
<dbReference type="WBParaSite" id="PSAMB.scaffold233size63195.g3575.t1">
    <property type="protein sequence ID" value="PSAMB.scaffold233size63195.g3575.t1"/>
    <property type="gene ID" value="PSAMB.scaffold233size63195.g3575"/>
</dbReference>
<keyword evidence="3 9" id="KW-0812">Transmembrane</keyword>
<keyword evidence="5" id="KW-0297">G-protein coupled receptor</keyword>
<accession>A0A914VQW3</accession>
<dbReference type="GO" id="GO:0004930">
    <property type="term" value="F:G protein-coupled receptor activity"/>
    <property type="evidence" value="ECO:0007669"/>
    <property type="project" value="UniProtKB-KW"/>
</dbReference>
<evidence type="ECO:0000313" key="11">
    <source>
        <dbReference type="Proteomes" id="UP000887566"/>
    </source>
</evidence>
<keyword evidence="8" id="KW-0807">Transducer</keyword>
<evidence type="ECO:0000256" key="7">
    <source>
        <dbReference type="ARBA" id="ARBA00023170"/>
    </source>
</evidence>
<evidence type="ECO:0000256" key="4">
    <source>
        <dbReference type="ARBA" id="ARBA00022989"/>
    </source>
</evidence>
<organism evidence="11 12">
    <name type="scientific">Plectus sambesii</name>
    <dbReference type="NCBI Taxonomy" id="2011161"/>
    <lineage>
        <taxon>Eukaryota</taxon>
        <taxon>Metazoa</taxon>
        <taxon>Ecdysozoa</taxon>
        <taxon>Nematoda</taxon>
        <taxon>Chromadorea</taxon>
        <taxon>Plectida</taxon>
        <taxon>Plectina</taxon>
        <taxon>Plectoidea</taxon>
        <taxon>Plectidae</taxon>
        <taxon>Plectus</taxon>
    </lineage>
</organism>
<name>A0A914VQW3_9BILA</name>
<dbReference type="Gene3D" id="1.20.1070.10">
    <property type="entry name" value="Rhodopsin 7-helix transmembrane proteins"/>
    <property type="match status" value="1"/>
</dbReference>
<feature type="transmembrane region" description="Helical" evidence="9">
    <location>
        <begin position="70"/>
        <end position="98"/>
    </location>
</feature>
<evidence type="ECO:0000256" key="2">
    <source>
        <dbReference type="ARBA" id="ARBA00022475"/>
    </source>
</evidence>
<dbReference type="PANTHER" id="PTHR24228:SF59">
    <property type="entry name" value="NEUROPEPTIDE RECEPTOR 15"/>
    <property type="match status" value="1"/>
</dbReference>
<protein>
    <submittedName>
        <fullName evidence="12">G-protein coupled receptors family 1 profile domain-containing protein</fullName>
    </submittedName>
</protein>
<sequence length="342" mass="38884">MGQAPSYKCLNGSNRVIECADGYLIDFYGDSALWYGPVQILFSVFIVVSDIIFMSIFFSSSSLRSIPANFFLVGLVLTDCIHYTCLHAGAIALLIGYVTQTREHTLFCKIVGLTVMATGTCSFGFPGLIAAQRYYKISYMPTLSRFSMGETVFGDKRLVPLMIIWWTISISVNLPLIIFFDEFGEDADGYCGVKPFREALPFAIFLISVISVFVVSYIFMGVYYYRLGRFLKTQHTTESNKESMNITRSIMLMTKIIVIVPMFMMTPTIILTAGQWMLHGLVPMWLNRIIVTLYYIPASMTPWVAIYTLTPFRKQFLKFYFNIKRRLSTEVSTTSVRSVEPN</sequence>
<dbReference type="CDD" id="cd00637">
    <property type="entry name" value="7tm_classA_rhodopsin-like"/>
    <property type="match status" value="1"/>
</dbReference>
<proteinExistence type="predicted"/>
<dbReference type="Pfam" id="PF00001">
    <property type="entry name" value="7tm_1"/>
    <property type="match status" value="1"/>
</dbReference>
<feature type="transmembrane region" description="Helical" evidence="9">
    <location>
        <begin position="34"/>
        <end position="58"/>
    </location>
</feature>
<keyword evidence="2" id="KW-1003">Cell membrane</keyword>
<dbReference type="PANTHER" id="PTHR24228">
    <property type="entry name" value="B2 BRADYKININ RECEPTOR/ANGIOTENSIN II RECEPTOR"/>
    <property type="match status" value="1"/>
</dbReference>
<feature type="transmembrane region" description="Helical" evidence="9">
    <location>
        <begin position="200"/>
        <end position="225"/>
    </location>
</feature>
<dbReference type="PROSITE" id="PS50262">
    <property type="entry name" value="G_PROTEIN_RECEP_F1_2"/>
    <property type="match status" value="1"/>
</dbReference>
<feature type="transmembrane region" description="Helical" evidence="9">
    <location>
        <begin position="256"/>
        <end position="277"/>
    </location>
</feature>
<evidence type="ECO:0000256" key="5">
    <source>
        <dbReference type="ARBA" id="ARBA00023040"/>
    </source>
</evidence>
<reference evidence="12" key="1">
    <citation type="submission" date="2022-11" db="UniProtKB">
        <authorList>
            <consortium name="WormBaseParasite"/>
        </authorList>
    </citation>
    <scope>IDENTIFICATION</scope>
</reference>
<comment type="subcellular location">
    <subcellularLocation>
        <location evidence="1">Cell membrane</location>
        <topology evidence="1">Multi-pass membrane protein</topology>
    </subcellularLocation>
</comment>